<keyword evidence="4" id="KW-1185">Reference proteome</keyword>
<proteinExistence type="inferred from homology"/>
<dbReference type="CDD" id="cd00093">
    <property type="entry name" value="HTH_XRE"/>
    <property type="match status" value="1"/>
</dbReference>
<dbReference type="Pfam" id="PF01381">
    <property type="entry name" value="HTH_3"/>
    <property type="match status" value="1"/>
</dbReference>
<dbReference type="Pfam" id="PF06114">
    <property type="entry name" value="Peptidase_M78"/>
    <property type="match status" value="1"/>
</dbReference>
<dbReference type="RefSeq" id="WP_242150644.1">
    <property type="nucleotide sequence ID" value="NZ_CP093379.1"/>
</dbReference>
<dbReference type="Gene3D" id="1.10.260.40">
    <property type="entry name" value="lambda repressor-like DNA-binding domains"/>
    <property type="match status" value="1"/>
</dbReference>
<name>A0ABY3X450_9GAMM</name>
<dbReference type="InterPro" id="IPR010359">
    <property type="entry name" value="IrrE_HExxH"/>
</dbReference>
<comment type="similarity">
    <text evidence="1">Belongs to the short-chain fatty acyl-CoA assimilation regulator (ScfR) family.</text>
</comment>
<dbReference type="InterPro" id="IPR001387">
    <property type="entry name" value="Cro/C1-type_HTH"/>
</dbReference>
<dbReference type="SMART" id="SM00530">
    <property type="entry name" value="HTH_XRE"/>
    <property type="match status" value="1"/>
</dbReference>
<evidence type="ECO:0000313" key="3">
    <source>
        <dbReference type="EMBL" id="UNM96655.1"/>
    </source>
</evidence>
<dbReference type="PANTHER" id="PTHR43236:SF1">
    <property type="entry name" value="BLL7220 PROTEIN"/>
    <property type="match status" value="1"/>
</dbReference>
<dbReference type="PROSITE" id="PS50943">
    <property type="entry name" value="HTH_CROC1"/>
    <property type="match status" value="1"/>
</dbReference>
<dbReference type="InterPro" id="IPR010982">
    <property type="entry name" value="Lambda_DNA-bd_dom_sf"/>
</dbReference>
<dbReference type="PANTHER" id="PTHR43236">
    <property type="entry name" value="ANTITOXIN HIGA1"/>
    <property type="match status" value="1"/>
</dbReference>
<evidence type="ECO:0000259" key="2">
    <source>
        <dbReference type="PROSITE" id="PS50943"/>
    </source>
</evidence>
<gene>
    <name evidence="3" type="ORF">MMG00_01975</name>
</gene>
<feature type="domain" description="HTH cro/C1-type" evidence="2">
    <location>
        <begin position="8"/>
        <end position="59"/>
    </location>
</feature>
<sequence>MRFNPDKLVFARELRGYSQKQLADKLEVSSRTIHHYENGEYIPDIEKLSETLSIEKEFFYGNSFEEISSQKVSFRALSKMTQRVERQVNRNLETAIEFNDWLESKFDLIKADLPDLSLYEPQAAAIELREQWGLSNRPIGDMIALLEKHGIRVFSLNIPDLALDACCTWRNDTPFVFLNLGKSAERVRFDAAHELGHLVMDVNGFAKGKTHRETEKAMNEFASAFLMPKDTVQQRTPEFITVDDLITLKKNWKVSVAALAYRMQSLGLVSEWVYSRVLSPEMSKRGYRTEEPEGIPMETSTVLTQIAEILKEDKISLKMITKEIGATSVNDISSFLFDIDFMKDYELSVVHNKGTVVKSSHKKPTLTIVK</sequence>
<organism evidence="3 4">
    <name type="scientific">Ignatzschineria rhizosphaerae</name>
    <dbReference type="NCBI Taxonomy" id="2923279"/>
    <lineage>
        <taxon>Bacteria</taxon>
        <taxon>Pseudomonadati</taxon>
        <taxon>Pseudomonadota</taxon>
        <taxon>Gammaproteobacteria</taxon>
        <taxon>Cardiobacteriales</taxon>
        <taxon>Ignatzschineriaceae</taxon>
        <taxon>Ignatzschineria</taxon>
    </lineage>
</organism>
<evidence type="ECO:0000256" key="1">
    <source>
        <dbReference type="ARBA" id="ARBA00007227"/>
    </source>
</evidence>
<reference evidence="3 4" key="1">
    <citation type="submission" date="2022-03" db="EMBL/GenBank/DDBJ databases">
        <title>Ignatzschineria rhizosphaerae HR5S32.</title>
        <authorList>
            <person name="Sun J.Q."/>
            <person name="Feng J.Y."/>
        </authorList>
    </citation>
    <scope>NUCLEOTIDE SEQUENCE [LARGE SCALE GENOMIC DNA]</scope>
    <source>
        <strain evidence="3 4">HR5S32</strain>
    </source>
</reference>
<dbReference type="InterPro" id="IPR052345">
    <property type="entry name" value="Rad_response_metalloprotease"/>
</dbReference>
<dbReference type="SUPFAM" id="SSF47413">
    <property type="entry name" value="lambda repressor-like DNA-binding domains"/>
    <property type="match status" value="1"/>
</dbReference>
<dbReference type="Proteomes" id="UP000829542">
    <property type="component" value="Chromosome"/>
</dbReference>
<evidence type="ECO:0000313" key="4">
    <source>
        <dbReference type="Proteomes" id="UP000829542"/>
    </source>
</evidence>
<dbReference type="EMBL" id="CP093379">
    <property type="protein sequence ID" value="UNM96655.1"/>
    <property type="molecule type" value="Genomic_DNA"/>
</dbReference>
<dbReference type="Gene3D" id="1.10.10.2910">
    <property type="match status" value="1"/>
</dbReference>
<accession>A0ABY3X450</accession>
<protein>
    <submittedName>
        <fullName evidence="3">XRE family transcriptional regulator</fullName>
    </submittedName>
</protein>